<dbReference type="GO" id="GO:0005829">
    <property type="term" value="C:cytosol"/>
    <property type="evidence" value="ECO:0007669"/>
    <property type="project" value="TreeGrafter"/>
</dbReference>
<evidence type="ECO:0000256" key="6">
    <source>
        <dbReference type="ARBA" id="ARBA00022840"/>
    </source>
</evidence>
<evidence type="ECO:0000259" key="7">
    <source>
        <dbReference type="Pfam" id="PF08543"/>
    </source>
</evidence>
<dbReference type="RefSeq" id="WP_121897813.1">
    <property type="nucleotide sequence ID" value="NZ_RCNT01000004.1"/>
</dbReference>
<dbReference type="GO" id="GO:0008902">
    <property type="term" value="F:hydroxymethylpyrimidine kinase activity"/>
    <property type="evidence" value="ECO:0007669"/>
    <property type="project" value="UniProtKB-EC"/>
</dbReference>
<dbReference type="Pfam" id="PF08543">
    <property type="entry name" value="Phos_pyr_kin"/>
    <property type="match status" value="1"/>
</dbReference>
<keyword evidence="5 8" id="KW-0418">Kinase</keyword>
<evidence type="ECO:0000256" key="4">
    <source>
        <dbReference type="ARBA" id="ARBA00022741"/>
    </source>
</evidence>
<dbReference type="GO" id="GO:0009229">
    <property type="term" value="P:thiamine diphosphate biosynthetic process"/>
    <property type="evidence" value="ECO:0007669"/>
    <property type="project" value="UniProtKB-UniPathway"/>
</dbReference>
<dbReference type="PANTHER" id="PTHR20858:SF17">
    <property type="entry name" value="HYDROXYMETHYLPYRIMIDINE_PHOSPHOMETHYLPYRIMIDINE KINASE THI20-RELATED"/>
    <property type="match status" value="1"/>
</dbReference>
<dbReference type="GO" id="GO:0009228">
    <property type="term" value="P:thiamine biosynthetic process"/>
    <property type="evidence" value="ECO:0007669"/>
    <property type="project" value="InterPro"/>
</dbReference>
<dbReference type="GO" id="GO:0005524">
    <property type="term" value="F:ATP binding"/>
    <property type="evidence" value="ECO:0007669"/>
    <property type="project" value="UniProtKB-KW"/>
</dbReference>
<evidence type="ECO:0000256" key="1">
    <source>
        <dbReference type="ARBA" id="ARBA00004948"/>
    </source>
</evidence>
<comment type="pathway">
    <text evidence="1">Cofactor biosynthesis; thiamine diphosphate biosynthesis.</text>
</comment>
<dbReference type="CDD" id="cd01169">
    <property type="entry name" value="HMPP_kinase"/>
    <property type="match status" value="1"/>
</dbReference>
<name>A0A3L9Y7N8_9RHOB</name>
<keyword evidence="9" id="KW-1185">Reference proteome</keyword>
<gene>
    <name evidence="8" type="primary">thiD</name>
    <name evidence="8" type="ORF">D9R08_09500</name>
</gene>
<keyword evidence="6" id="KW-0067">ATP-binding</keyword>
<dbReference type="Proteomes" id="UP000281343">
    <property type="component" value="Unassembled WGS sequence"/>
</dbReference>
<dbReference type="EC" id="2.7.1.49" evidence="2"/>
<dbReference type="OrthoDB" id="9810880at2"/>
<keyword evidence="3 8" id="KW-0808">Transferase</keyword>
<comment type="caution">
    <text evidence="8">The sequence shown here is derived from an EMBL/GenBank/DDBJ whole genome shotgun (WGS) entry which is preliminary data.</text>
</comment>
<dbReference type="InterPro" id="IPR004399">
    <property type="entry name" value="HMP/HMP-P_kinase_dom"/>
</dbReference>
<evidence type="ECO:0000256" key="3">
    <source>
        <dbReference type="ARBA" id="ARBA00022679"/>
    </source>
</evidence>
<organism evidence="8 9">
    <name type="scientific">Rhodophyticola porphyridii</name>
    <dbReference type="NCBI Taxonomy" id="1852017"/>
    <lineage>
        <taxon>Bacteria</taxon>
        <taxon>Pseudomonadati</taxon>
        <taxon>Pseudomonadota</taxon>
        <taxon>Alphaproteobacteria</taxon>
        <taxon>Rhodobacterales</taxon>
        <taxon>Roseobacteraceae</taxon>
        <taxon>Rhodophyticola</taxon>
    </lineage>
</organism>
<reference evidence="8 9" key="1">
    <citation type="submission" date="2018-10" db="EMBL/GenBank/DDBJ databases">
        <authorList>
            <person name="Jung H.S."/>
            <person name="Jeon C.O."/>
        </authorList>
    </citation>
    <scope>NUCLEOTIDE SEQUENCE [LARGE SCALE GENOMIC DNA]</scope>
    <source>
        <strain evidence="8 9">MA-7-27</strain>
    </source>
</reference>
<evidence type="ECO:0000313" key="9">
    <source>
        <dbReference type="Proteomes" id="UP000281343"/>
    </source>
</evidence>
<sequence>MIPNVLTIAGTDPSGGAGIQADLKTFSALGAYGMSVVTALVAQNTQGVARILHLPPDFVAAQIDTLFADVRVDAVKIGMIDTAEVATVVAERLLHHNADVVILDPVMVAKSGDRLLAAEAIDVLRTVLLPLATLITPNLPEAGVLLDCAPPDSPDAMEDAARALYELGPRGVLLKGGHLTGGTSPDILFDGDSLTSLPAMRIRTRNSHGTGCTLSAAIAALRPQRSSMAEAVADAKSYLTRALQESDALDVGQGHGPVHHFHALWAPAKTKEISA</sequence>
<dbReference type="InterPro" id="IPR013749">
    <property type="entry name" value="PM/HMP-P_kinase-1"/>
</dbReference>
<dbReference type="GO" id="GO:0008972">
    <property type="term" value="F:phosphomethylpyrimidine kinase activity"/>
    <property type="evidence" value="ECO:0007669"/>
    <property type="project" value="InterPro"/>
</dbReference>
<dbReference type="PANTHER" id="PTHR20858">
    <property type="entry name" value="PHOSPHOMETHYLPYRIMIDINE KINASE"/>
    <property type="match status" value="1"/>
</dbReference>
<dbReference type="InterPro" id="IPR029056">
    <property type="entry name" value="Ribokinase-like"/>
</dbReference>
<dbReference type="SUPFAM" id="SSF53613">
    <property type="entry name" value="Ribokinase-like"/>
    <property type="match status" value="1"/>
</dbReference>
<dbReference type="EMBL" id="RCNT01000004">
    <property type="protein sequence ID" value="RMA42333.1"/>
    <property type="molecule type" value="Genomic_DNA"/>
</dbReference>
<dbReference type="UniPathway" id="UPA00060">
    <property type="reaction ID" value="UER00138"/>
</dbReference>
<accession>A0A3L9Y7N8</accession>
<dbReference type="NCBIfam" id="TIGR00097">
    <property type="entry name" value="HMP-P_kinase"/>
    <property type="match status" value="1"/>
</dbReference>
<dbReference type="Gene3D" id="3.40.1190.20">
    <property type="match status" value="1"/>
</dbReference>
<evidence type="ECO:0000256" key="5">
    <source>
        <dbReference type="ARBA" id="ARBA00022777"/>
    </source>
</evidence>
<protein>
    <recommendedName>
        <fullName evidence="2">hydroxymethylpyrimidine kinase</fullName>
        <ecNumber evidence="2">2.7.1.49</ecNumber>
    </recommendedName>
</protein>
<dbReference type="FunFam" id="3.40.1190.20:FF:000003">
    <property type="entry name" value="Phosphomethylpyrimidine kinase ThiD"/>
    <property type="match status" value="1"/>
</dbReference>
<proteinExistence type="predicted"/>
<evidence type="ECO:0000313" key="8">
    <source>
        <dbReference type="EMBL" id="RMA42333.1"/>
    </source>
</evidence>
<dbReference type="AlphaFoldDB" id="A0A3L9Y7N8"/>
<feature type="domain" description="Pyridoxamine kinase/Phosphomethylpyrimidine kinase" evidence="7">
    <location>
        <begin position="12"/>
        <end position="259"/>
    </location>
</feature>
<keyword evidence="4" id="KW-0547">Nucleotide-binding</keyword>
<evidence type="ECO:0000256" key="2">
    <source>
        <dbReference type="ARBA" id="ARBA00012135"/>
    </source>
</evidence>